<dbReference type="EMBL" id="QTSX02005083">
    <property type="protein sequence ID" value="KAJ9061242.1"/>
    <property type="molecule type" value="Genomic_DNA"/>
</dbReference>
<evidence type="ECO:0000313" key="1">
    <source>
        <dbReference type="EMBL" id="KAJ9061242.1"/>
    </source>
</evidence>
<evidence type="ECO:0000313" key="2">
    <source>
        <dbReference type="Proteomes" id="UP001165960"/>
    </source>
</evidence>
<name>A0ACC2SG21_9FUNG</name>
<dbReference type="Proteomes" id="UP001165960">
    <property type="component" value="Unassembled WGS sequence"/>
</dbReference>
<gene>
    <name evidence="1" type="ORF">DSO57_1022458</name>
</gene>
<proteinExistence type="predicted"/>
<keyword evidence="2" id="KW-1185">Reference proteome</keyword>
<protein>
    <submittedName>
        <fullName evidence="1">Uncharacterized protein</fullName>
    </submittedName>
</protein>
<comment type="caution">
    <text evidence="1">The sequence shown here is derived from an EMBL/GenBank/DDBJ whole genome shotgun (WGS) entry which is preliminary data.</text>
</comment>
<sequence>MTSPLTPQPNHLQESVATSESTSTQIFGVIYITLIGLINSMLAHILWWALPSGPAGCLPASSQEPATGWIPNSVSKKLSNLKI</sequence>
<accession>A0ACC2SG21</accession>
<organism evidence="1 2">
    <name type="scientific">Entomophthora muscae</name>
    <dbReference type="NCBI Taxonomy" id="34485"/>
    <lineage>
        <taxon>Eukaryota</taxon>
        <taxon>Fungi</taxon>
        <taxon>Fungi incertae sedis</taxon>
        <taxon>Zoopagomycota</taxon>
        <taxon>Entomophthoromycotina</taxon>
        <taxon>Entomophthoromycetes</taxon>
        <taxon>Entomophthorales</taxon>
        <taxon>Entomophthoraceae</taxon>
        <taxon>Entomophthora</taxon>
    </lineage>
</organism>
<reference evidence="1" key="1">
    <citation type="submission" date="2022-04" db="EMBL/GenBank/DDBJ databases">
        <title>Genome of the entomopathogenic fungus Entomophthora muscae.</title>
        <authorList>
            <person name="Elya C."/>
            <person name="Lovett B.R."/>
            <person name="Lee E."/>
            <person name="Macias A.M."/>
            <person name="Hajek A.E."/>
            <person name="De Bivort B.L."/>
            <person name="Kasson M.T."/>
            <person name="De Fine Licht H.H."/>
            <person name="Stajich J.E."/>
        </authorList>
    </citation>
    <scope>NUCLEOTIDE SEQUENCE</scope>
    <source>
        <strain evidence="1">Berkeley</strain>
    </source>
</reference>